<evidence type="ECO:0000256" key="5">
    <source>
        <dbReference type="ARBA" id="ARBA00023239"/>
    </source>
</evidence>
<evidence type="ECO:0000256" key="1">
    <source>
        <dbReference type="ARBA" id="ARBA00004737"/>
    </source>
</evidence>
<dbReference type="Gene3D" id="3.20.20.70">
    <property type="entry name" value="Aldolase class I"/>
    <property type="match status" value="1"/>
</dbReference>
<dbReference type="AlphaFoldDB" id="A0A1R3L6C4"/>
<dbReference type="Pfam" id="PF01680">
    <property type="entry name" value="SOR_SNZ"/>
    <property type="match status" value="1"/>
</dbReference>
<dbReference type="Proteomes" id="UP000243459">
    <property type="component" value="Unassembled WGS sequence"/>
</dbReference>
<comment type="catalytic activity">
    <reaction evidence="8">
        <text>aldehydo-D-ribose 5-phosphate + D-glyceraldehyde 3-phosphate + L-glutamine = pyridoxal 5'-phosphate + L-glutamate + phosphate + 3 H2O + H(+)</text>
        <dbReference type="Rhea" id="RHEA:31507"/>
        <dbReference type="ChEBI" id="CHEBI:15377"/>
        <dbReference type="ChEBI" id="CHEBI:15378"/>
        <dbReference type="ChEBI" id="CHEBI:29985"/>
        <dbReference type="ChEBI" id="CHEBI:43474"/>
        <dbReference type="ChEBI" id="CHEBI:58273"/>
        <dbReference type="ChEBI" id="CHEBI:58359"/>
        <dbReference type="ChEBI" id="CHEBI:59776"/>
        <dbReference type="ChEBI" id="CHEBI:597326"/>
        <dbReference type="EC" id="4.3.3.6"/>
    </reaction>
</comment>
<accession>A0A1R3L6C4</accession>
<evidence type="ECO:0000256" key="4">
    <source>
        <dbReference type="ARBA" id="ARBA00022898"/>
    </source>
</evidence>
<gene>
    <name evidence="12" type="ORF">A4U43_UnF6930</name>
</gene>
<keyword evidence="13" id="KW-1185">Reference proteome</keyword>
<dbReference type="EMBL" id="KV863715">
    <property type="protein sequence ID" value="ONK55166.1"/>
    <property type="molecule type" value="Genomic_DNA"/>
</dbReference>
<sequence length="160" mass="17468">MASESSIVSGLRPQRPLAIPRNPRPSPSRSASPRCSAPASSWTSSPPRQPACRGGRRGRGHGPRARPRRHPRPGRRRPHERPGLIKEIKRAVTIPVMAKARIGHFVEAQILEAIGVDYVDESEVLTPADDDHHINKHNLPRPLLSAAAATSVRPPVGMNE</sequence>
<evidence type="ECO:0000313" key="13">
    <source>
        <dbReference type="Proteomes" id="UP000243459"/>
    </source>
</evidence>
<dbReference type="PANTHER" id="PTHR31829">
    <property type="entry name" value="PYRIDOXAL 5'-PHOSPHATE SYNTHASE SUBUNIT SNZ1-RELATED"/>
    <property type="match status" value="1"/>
</dbReference>
<feature type="compositionally biased region" description="Low complexity" evidence="10">
    <location>
        <begin position="27"/>
        <end position="53"/>
    </location>
</feature>
<dbReference type="EC" id="4.3.3.6" evidence="3"/>
<dbReference type="InterPro" id="IPR001852">
    <property type="entry name" value="PdxS/SNZ"/>
</dbReference>
<dbReference type="InterPro" id="IPR011060">
    <property type="entry name" value="RibuloseP-bd_barrel"/>
</dbReference>
<dbReference type="GO" id="GO:0036381">
    <property type="term" value="F:pyridoxal 5'-phosphate synthase (glutamine hydrolysing) activity"/>
    <property type="evidence" value="ECO:0007669"/>
    <property type="project" value="UniProtKB-EC"/>
</dbReference>
<dbReference type="SUPFAM" id="SSF51366">
    <property type="entry name" value="Ribulose-phoshate binding barrel"/>
    <property type="match status" value="1"/>
</dbReference>
<comment type="function">
    <text evidence="7">Catalyzes the formation of pyridoxal 5'-phosphate from ribose 5-phosphate (RBP), glyceraldehyde 3-phosphate (G3P) and ammonia. The ammonia is provided by PDX2. Can also use ribulose 5-phosphate and dihydroxyacetone phosphate as substrates, resulting from enzyme-catalyzed isomerization of RBP and G3P, respectively. Also plays an indirect role in resistance to singlet oxygen-generating photosensitizers.</text>
</comment>
<evidence type="ECO:0000259" key="11">
    <source>
        <dbReference type="Pfam" id="PF01680"/>
    </source>
</evidence>
<feature type="compositionally biased region" description="Basic residues" evidence="10">
    <location>
        <begin position="54"/>
        <end position="79"/>
    </location>
</feature>
<evidence type="ECO:0000313" key="12">
    <source>
        <dbReference type="EMBL" id="ONK55166.1"/>
    </source>
</evidence>
<evidence type="ECO:0000256" key="10">
    <source>
        <dbReference type="SAM" id="MobiDB-lite"/>
    </source>
</evidence>
<protein>
    <recommendedName>
        <fullName evidence="3">pyridoxal 5'-phosphate synthase (glutamine hydrolyzing)</fullName>
        <ecNumber evidence="3">4.3.3.6</ecNumber>
    </recommendedName>
</protein>
<dbReference type="PANTHER" id="PTHR31829:SF0">
    <property type="entry name" value="PYRIDOXAL 5'-PHOSPHATE SYNTHASE SUBUNIT SNZ1-RELATED"/>
    <property type="match status" value="1"/>
</dbReference>
<dbReference type="InterPro" id="IPR033755">
    <property type="entry name" value="PdxS/SNZ_N"/>
</dbReference>
<name>A0A1R3L6C4_ASPOF</name>
<dbReference type="GO" id="GO:0042823">
    <property type="term" value="P:pyridoxal phosphate biosynthetic process"/>
    <property type="evidence" value="ECO:0007669"/>
    <property type="project" value="InterPro"/>
</dbReference>
<reference evidence="13" key="1">
    <citation type="journal article" date="2017" name="Nat. Commun.">
        <title>The asparagus genome sheds light on the origin and evolution of a young Y chromosome.</title>
        <authorList>
            <person name="Harkess A."/>
            <person name="Zhou J."/>
            <person name="Xu C."/>
            <person name="Bowers J.E."/>
            <person name="Van der Hulst R."/>
            <person name="Ayyampalayam S."/>
            <person name="Mercati F."/>
            <person name="Riccardi P."/>
            <person name="McKain M.R."/>
            <person name="Kakrana A."/>
            <person name="Tang H."/>
            <person name="Ray J."/>
            <person name="Groenendijk J."/>
            <person name="Arikit S."/>
            <person name="Mathioni S.M."/>
            <person name="Nakano M."/>
            <person name="Shan H."/>
            <person name="Telgmann-Rauber A."/>
            <person name="Kanno A."/>
            <person name="Yue Z."/>
            <person name="Chen H."/>
            <person name="Li W."/>
            <person name="Chen Y."/>
            <person name="Xu X."/>
            <person name="Zhang Y."/>
            <person name="Luo S."/>
            <person name="Chen H."/>
            <person name="Gao J."/>
            <person name="Mao Z."/>
            <person name="Pires J.C."/>
            <person name="Luo M."/>
            <person name="Kudrna D."/>
            <person name="Wing R.A."/>
            <person name="Meyers B.C."/>
            <person name="Yi K."/>
            <person name="Kong H."/>
            <person name="Lavrijsen P."/>
            <person name="Sunseri F."/>
            <person name="Falavigna A."/>
            <person name="Ye Y."/>
            <person name="Leebens-Mack J.H."/>
            <person name="Chen G."/>
        </authorList>
    </citation>
    <scope>NUCLEOTIDE SEQUENCE [LARGE SCALE GENOMIC DNA]</scope>
    <source>
        <strain evidence="13">cv. DH0086</strain>
    </source>
</reference>
<evidence type="ECO:0000256" key="8">
    <source>
        <dbReference type="ARBA" id="ARBA00047992"/>
    </source>
</evidence>
<proteinExistence type="inferred from homology"/>
<dbReference type="GO" id="GO:0006520">
    <property type="term" value="P:amino acid metabolic process"/>
    <property type="evidence" value="ECO:0007669"/>
    <property type="project" value="TreeGrafter"/>
</dbReference>
<evidence type="ECO:0000256" key="3">
    <source>
        <dbReference type="ARBA" id="ARBA00012084"/>
    </source>
</evidence>
<dbReference type="InterPro" id="IPR013785">
    <property type="entry name" value="Aldolase_TIM"/>
</dbReference>
<keyword evidence="6" id="KW-0704">Schiff base</keyword>
<feature type="region of interest" description="Disordered" evidence="10">
    <location>
        <begin position="1"/>
        <end position="84"/>
    </location>
</feature>
<comment type="similarity">
    <text evidence="2 9">Belongs to the PdxS/SNZ family.</text>
</comment>
<evidence type="ECO:0000256" key="7">
    <source>
        <dbReference type="ARBA" id="ARBA00037142"/>
    </source>
</evidence>
<dbReference type="GO" id="GO:0008615">
    <property type="term" value="P:pyridoxine biosynthetic process"/>
    <property type="evidence" value="ECO:0007669"/>
    <property type="project" value="TreeGrafter"/>
</dbReference>
<evidence type="ECO:0000256" key="9">
    <source>
        <dbReference type="PROSITE-ProRule" id="PRU00481"/>
    </source>
</evidence>
<keyword evidence="5" id="KW-0456">Lyase</keyword>
<evidence type="ECO:0000256" key="6">
    <source>
        <dbReference type="ARBA" id="ARBA00023270"/>
    </source>
</evidence>
<dbReference type="Gramene" id="ONK55166">
    <property type="protein sequence ID" value="ONK55166"/>
    <property type="gene ID" value="A4U43_UnF6930"/>
</dbReference>
<evidence type="ECO:0000256" key="2">
    <source>
        <dbReference type="ARBA" id="ARBA00007281"/>
    </source>
</evidence>
<feature type="domain" description="PdxS/SNZ N-terminal" evidence="11">
    <location>
        <begin position="81"/>
        <end position="147"/>
    </location>
</feature>
<comment type="pathway">
    <text evidence="1">Cofactor biosynthesis; pyridoxal 5'-phosphate biosynthesis.</text>
</comment>
<keyword evidence="4" id="KW-0663">Pyridoxal phosphate</keyword>
<organism evidence="12 13">
    <name type="scientific">Asparagus officinalis</name>
    <name type="common">Garden asparagus</name>
    <dbReference type="NCBI Taxonomy" id="4686"/>
    <lineage>
        <taxon>Eukaryota</taxon>
        <taxon>Viridiplantae</taxon>
        <taxon>Streptophyta</taxon>
        <taxon>Embryophyta</taxon>
        <taxon>Tracheophyta</taxon>
        <taxon>Spermatophyta</taxon>
        <taxon>Magnoliopsida</taxon>
        <taxon>Liliopsida</taxon>
        <taxon>Asparagales</taxon>
        <taxon>Asparagaceae</taxon>
        <taxon>Asparagoideae</taxon>
        <taxon>Asparagus</taxon>
    </lineage>
</organism>
<dbReference type="PROSITE" id="PS51129">
    <property type="entry name" value="PDXS_SNZ_2"/>
    <property type="match status" value="1"/>
</dbReference>